<dbReference type="GeneID" id="90035798"/>
<dbReference type="RefSeq" id="XP_064770037.1">
    <property type="nucleotide sequence ID" value="XM_064910286.1"/>
</dbReference>
<evidence type="ECO:0000313" key="1">
    <source>
        <dbReference type="EMBL" id="KAK7207004.1"/>
    </source>
</evidence>
<dbReference type="EMBL" id="JBBJBU010000001">
    <property type="protein sequence ID" value="KAK7207004.1"/>
    <property type="molecule type" value="Genomic_DNA"/>
</dbReference>
<keyword evidence="2" id="KW-1185">Reference proteome</keyword>
<accession>A0ABR1FAX2</accession>
<evidence type="ECO:0000313" key="2">
    <source>
        <dbReference type="Proteomes" id="UP001498771"/>
    </source>
</evidence>
<comment type="caution">
    <text evidence="1">The sequence shown here is derived from an EMBL/GenBank/DDBJ whole genome shotgun (WGS) entry which is preliminary data.</text>
</comment>
<reference evidence="1 2" key="1">
    <citation type="submission" date="2024-03" db="EMBL/GenBank/DDBJ databases">
        <title>Genome-scale model development and genomic sequencing of the oleaginous clade Lipomyces.</title>
        <authorList>
            <consortium name="Lawrence Berkeley National Laboratory"/>
            <person name="Czajka J.J."/>
            <person name="Han Y."/>
            <person name="Kim J."/>
            <person name="Mondo S.J."/>
            <person name="Hofstad B.A."/>
            <person name="Robles A."/>
            <person name="Haridas S."/>
            <person name="Riley R."/>
            <person name="LaButti K."/>
            <person name="Pangilinan J."/>
            <person name="Andreopoulos W."/>
            <person name="Lipzen A."/>
            <person name="Yan J."/>
            <person name="Wang M."/>
            <person name="Ng V."/>
            <person name="Grigoriev I.V."/>
            <person name="Spatafora J.W."/>
            <person name="Magnuson J.K."/>
            <person name="Baker S.E."/>
            <person name="Pomraning K.R."/>
        </authorList>
    </citation>
    <scope>NUCLEOTIDE SEQUENCE [LARGE SCALE GENOMIC DNA]</scope>
    <source>
        <strain evidence="1 2">Phaff 52-87</strain>
    </source>
</reference>
<proteinExistence type="predicted"/>
<sequence>MSAGWPSASTIATRCNSPPDKFWTSRSMRSSMRSGLQTSVWNWGSRNDERIFLKKSWRTVPWNFGEIFCGFMLTDMAGSFLPLSGSKLPASRRQKVVFPVPFSPIMTMISESVKSPAWTRMWKSPIVFSIDGYLKLRLLSIMSMSPASANRNCSDSSRKRKFSVGMFPSRKMLIPSRTDDGKLTTP</sequence>
<name>A0ABR1FAX2_9ASCO</name>
<organism evidence="1 2">
    <name type="scientific">Myxozyma melibiosi</name>
    <dbReference type="NCBI Taxonomy" id="54550"/>
    <lineage>
        <taxon>Eukaryota</taxon>
        <taxon>Fungi</taxon>
        <taxon>Dikarya</taxon>
        <taxon>Ascomycota</taxon>
        <taxon>Saccharomycotina</taxon>
        <taxon>Lipomycetes</taxon>
        <taxon>Lipomycetales</taxon>
        <taxon>Lipomycetaceae</taxon>
        <taxon>Myxozyma</taxon>
    </lineage>
</organism>
<dbReference type="Proteomes" id="UP001498771">
    <property type="component" value="Unassembled WGS sequence"/>
</dbReference>
<protein>
    <submittedName>
        <fullName evidence="1">Uncharacterized protein</fullName>
    </submittedName>
</protein>
<gene>
    <name evidence="1" type="ORF">BZA70DRAFT_234202</name>
</gene>